<comment type="caution">
    <text evidence="1">The sequence shown here is derived from an EMBL/GenBank/DDBJ whole genome shotgun (WGS) entry which is preliminary data.</text>
</comment>
<dbReference type="InterPro" id="IPR023198">
    <property type="entry name" value="PGP-like_dom2"/>
</dbReference>
<evidence type="ECO:0000313" key="2">
    <source>
        <dbReference type="Proteomes" id="UP001566476"/>
    </source>
</evidence>
<dbReference type="EMBL" id="JBGGTQ010000010">
    <property type="protein sequence ID" value="MEZ0494202.1"/>
    <property type="molecule type" value="Genomic_DNA"/>
</dbReference>
<dbReference type="RefSeq" id="WP_370720437.1">
    <property type="nucleotide sequence ID" value="NZ_JBGGTQ010000010.1"/>
</dbReference>
<proteinExistence type="predicted"/>
<dbReference type="Gene3D" id="1.10.150.240">
    <property type="entry name" value="Putative phosphatase, domain 2"/>
    <property type="match status" value="1"/>
</dbReference>
<dbReference type="PRINTS" id="PR00413">
    <property type="entry name" value="HADHALOGNASE"/>
</dbReference>
<dbReference type="Pfam" id="PF00702">
    <property type="entry name" value="Hydrolase"/>
    <property type="match status" value="1"/>
</dbReference>
<name>A0ABV4IAF1_9ACTN</name>
<organism evidence="1 2">
    <name type="scientific">Kineococcus mangrovi</name>
    <dbReference type="NCBI Taxonomy" id="1660183"/>
    <lineage>
        <taxon>Bacteria</taxon>
        <taxon>Bacillati</taxon>
        <taxon>Actinomycetota</taxon>
        <taxon>Actinomycetes</taxon>
        <taxon>Kineosporiales</taxon>
        <taxon>Kineosporiaceae</taxon>
        <taxon>Kineococcus</taxon>
    </lineage>
</organism>
<reference evidence="1 2" key="1">
    <citation type="submission" date="2024-07" db="EMBL/GenBank/DDBJ databases">
        <authorList>
            <person name="Thanompreechachai J."/>
            <person name="Duangmal K."/>
        </authorList>
    </citation>
    <scope>NUCLEOTIDE SEQUENCE [LARGE SCALE GENOMIC DNA]</scope>
    <source>
        <strain evidence="1 2">TBRC 1896</strain>
    </source>
</reference>
<protein>
    <submittedName>
        <fullName evidence="1">HAD-IA family hydrolase</fullName>
    </submittedName>
</protein>
<accession>A0ABV4IAF1</accession>
<dbReference type="PANTHER" id="PTHR43481">
    <property type="entry name" value="FRUCTOSE-1-PHOSPHATE PHOSPHATASE"/>
    <property type="match status" value="1"/>
</dbReference>
<dbReference type="InterPro" id="IPR006439">
    <property type="entry name" value="HAD-SF_hydro_IA"/>
</dbReference>
<gene>
    <name evidence="1" type="ORF">AB2L28_18350</name>
</gene>
<dbReference type="InterPro" id="IPR023214">
    <property type="entry name" value="HAD_sf"/>
</dbReference>
<dbReference type="SFLD" id="SFLDS00003">
    <property type="entry name" value="Haloacid_Dehalogenase"/>
    <property type="match status" value="1"/>
</dbReference>
<evidence type="ECO:0000313" key="1">
    <source>
        <dbReference type="EMBL" id="MEZ0494202.1"/>
    </source>
</evidence>
<dbReference type="Proteomes" id="UP001566476">
    <property type="component" value="Unassembled WGS sequence"/>
</dbReference>
<dbReference type="GO" id="GO:0016787">
    <property type="term" value="F:hydrolase activity"/>
    <property type="evidence" value="ECO:0007669"/>
    <property type="project" value="UniProtKB-KW"/>
</dbReference>
<keyword evidence="1" id="KW-0378">Hydrolase</keyword>
<keyword evidence="2" id="KW-1185">Reference proteome</keyword>
<dbReference type="InterPro" id="IPR036412">
    <property type="entry name" value="HAD-like_sf"/>
</dbReference>
<dbReference type="SFLD" id="SFLDG01129">
    <property type="entry name" value="C1.5:_HAD__Beta-PGM__Phosphata"/>
    <property type="match status" value="1"/>
</dbReference>
<dbReference type="InterPro" id="IPR051806">
    <property type="entry name" value="HAD-like_SPP"/>
</dbReference>
<sequence length="232" mass="23990">MEPLPATLPADGAAPERVLDRTFAAVLFDMDGTLVDSTAAIERSWTTWAIEHGVSGEALLRAHGHGRPAPEIVADLVGPEGYAVAAARITELEVTDVAGVVQLPGVAELLAGLTPRRWAVVTSCSAPLADARRRAAGLPDPDVLVTFDDVARGKPAPDCFLLGAQRLGVDPADCLVVEDAPAGLAAARAAGCATLAVRTTHPDGPLDADLVVPLLSQVRLDDGPDGVRVRLV</sequence>
<dbReference type="Gene3D" id="3.40.50.1000">
    <property type="entry name" value="HAD superfamily/HAD-like"/>
    <property type="match status" value="1"/>
</dbReference>
<dbReference type="SUPFAM" id="SSF56784">
    <property type="entry name" value="HAD-like"/>
    <property type="match status" value="1"/>
</dbReference>
<dbReference type="NCBIfam" id="TIGR01509">
    <property type="entry name" value="HAD-SF-IA-v3"/>
    <property type="match status" value="1"/>
</dbReference>
<dbReference type="PANTHER" id="PTHR43481:SF4">
    <property type="entry name" value="GLYCEROL-1-PHOSPHATE PHOSPHOHYDROLASE 1-RELATED"/>
    <property type="match status" value="1"/>
</dbReference>